<protein>
    <recommendedName>
        <fullName evidence="2">DUF7721 domain-containing protein</fullName>
    </recommendedName>
</protein>
<feature type="region of interest" description="Disordered" evidence="1">
    <location>
        <begin position="1"/>
        <end position="61"/>
    </location>
</feature>
<dbReference type="GeneID" id="40728450"/>
<dbReference type="KEGG" id="sgra:EX895_005555"/>
<reference evidence="3 4" key="1">
    <citation type="submission" date="2019-05" db="EMBL/GenBank/DDBJ databases">
        <title>Sporisorium graminicola CBS 10092 draft sequencing and annotation.</title>
        <authorList>
            <person name="Solano-Gonzalez S."/>
            <person name="Caddick M.X."/>
            <person name="Darby A."/>
        </authorList>
    </citation>
    <scope>NUCLEOTIDE SEQUENCE [LARGE SCALE GENOMIC DNA]</scope>
    <source>
        <strain evidence="3 4">CBS 10092</strain>
    </source>
</reference>
<dbReference type="PANTHER" id="PTHR39477">
    <property type="entry name" value="CHROMOSOME 8, WHOLE GENOME SHOTGUN SEQUENCE"/>
    <property type="match status" value="1"/>
</dbReference>
<dbReference type="Pfam" id="PF24845">
    <property type="entry name" value="DUF7721"/>
    <property type="match status" value="1"/>
</dbReference>
<proteinExistence type="predicted"/>
<name>A0A4U7KMS2_9BASI</name>
<gene>
    <name evidence="3" type="ORF">EX895_005555</name>
</gene>
<dbReference type="AlphaFoldDB" id="A0A4U7KMS2"/>
<dbReference type="InterPro" id="IPR056138">
    <property type="entry name" value="DUF7721"/>
</dbReference>
<feature type="domain" description="DUF7721" evidence="2">
    <location>
        <begin position="60"/>
        <end position="137"/>
    </location>
</feature>
<evidence type="ECO:0000256" key="1">
    <source>
        <dbReference type="SAM" id="MobiDB-lite"/>
    </source>
</evidence>
<organism evidence="3 4">
    <name type="scientific">Sporisorium graminicola</name>
    <dbReference type="NCBI Taxonomy" id="280036"/>
    <lineage>
        <taxon>Eukaryota</taxon>
        <taxon>Fungi</taxon>
        <taxon>Dikarya</taxon>
        <taxon>Basidiomycota</taxon>
        <taxon>Ustilaginomycotina</taxon>
        <taxon>Ustilaginomycetes</taxon>
        <taxon>Ustilaginales</taxon>
        <taxon>Ustilaginaceae</taxon>
        <taxon>Sporisorium</taxon>
    </lineage>
</organism>
<evidence type="ECO:0000313" key="4">
    <source>
        <dbReference type="Proteomes" id="UP000306050"/>
    </source>
</evidence>
<dbReference type="OrthoDB" id="2290255at2759"/>
<dbReference type="RefSeq" id="XP_029737378.1">
    <property type="nucleotide sequence ID" value="XM_029886147.1"/>
</dbReference>
<feature type="compositionally biased region" description="Low complexity" evidence="1">
    <location>
        <begin position="18"/>
        <end position="51"/>
    </location>
</feature>
<evidence type="ECO:0000259" key="2">
    <source>
        <dbReference type="Pfam" id="PF24845"/>
    </source>
</evidence>
<dbReference type="EMBL" id="SRRM01000020">
    <property type="protein sequence ID" value="TKY85393.1"/>
    <property type="molecule type" value="Genomic_DNA"/>
</dbReference>
<evidence type="ECO:0000313" key="3">
    <source>
        <dbReference type="EMBL" id="TKY85393.1"/>
    </source>
</evidence>
<dbReference type="PANTHER" id="PTHR39477:SF1">
    <property type="entry name" value="BETA-FLANKING PROTEIN"/>
    <property type="match status" value="1"/>
</dbReference>
<comment type="caution">
    <text evidence="3">The sequence shown here is derived from an EMBL/GenBank/DDBJ whole genome shotgun (WGS) entry which is preliminary data.</text>
</comment>
<dbReference type="Proteomes" id="UP000306050">
    <property type="component" value="Chromosome SGRAM_7"/>
</dbReference>
<accession>A0A4U7KMS2</accession>
<keyword evidence="4" id="KW-1185">Reference proteome</keyword>
<sequence length="218" mass="22109">MSGFDLNQLGNMAQGFLNNQGGNNNNSNNNNNNDNNNQQGGDNQQQQQQQHQGGGGGGFDIGQLAGLAQNFSSGNHDSSLFSQAASFVQNQGGNQNVDEQKLLQDHDEVNNQSGANTSGQIGNAAVLSALKSVLGGSGGQQQSGGGLQQKLMSAAMSHAADLFDQKDAQGQAQGNKQDAVNQAAQMAMGLAMKNPSLLAGLVGGGNSGGLGALAGLLK</sequence>